<evidence type="ECO:0000256" key="5">
    <source>
        <dbReference type="ARBA" id="ARBA00022692"/>
    </source>
</evidence>
<keyword evidence="8" id="KW-0443">Lipid metabolism</keyword>
<reference evidence="12 13" key="1">
    <citation type="journal article" date="2023" name="Life. Sci Alliance">
        <title>Evolutionary insights into 3D genome organization and epigenetic landscape of Vigna mungo.</title>
        <authorList>
            <person name="Junaid A."/>
            <person name="Singh B."/>
            <person name="Bhatia S."/>
        </authorList>
    </citation>
    <scope>NUCLEOTIDE SEQUENCE [LARGE SCALE GENOMIC DNA]</scope>
    <source>
        <strain evidence="12">Urdbean</strain>
    </source>
</reference>
<dbReference type="PANTHER" id="PTHR12317:SF63">
    <property type="entry name" value="DIACYLGLYCEROL O-ACYLTRANSFERASE 2"/>
    <property type="match status" value="1"/>
</dbReference>
<evidence type="ECO:0000256" key="1">
    <source>
        <dbReference type="ARBA" id="ARBA00004477"/>
    </source>
</evidence>
<evidence type="ECO:0000256" key="11">
    <source>
        <dbReference type="RuleBase" id="RU367023"/>
    </source>
</evidence>
<keyword evidence="6 11" id="KW-0256">Endoplasmic reticulum</keyword>
<gene>
    <name evidence="12" type="ORF">V8G54_014080</name>
</gene>
<evidence type="ECO:0000256" key="10">
    <source>
        <dbReference type="ARBA" id="ARBA00023315"/>
    </source>
</evidence>
<evidence type="ECO:0000256" key="8">
    <source>
        <dbReference type="ARBA" id="ARBA00023098"/>
    </source>
</evidence>
<dbReference type="AlphaFoldDB" id="A0AAQ3NIG5"/>
<keyword evidence="3" id="KW-0444">Lipid biosynthesis</keyword>
<keyword evidence="7" id="KW-1133">Transmembrane helix</keyword>
<organism evidence="12 13">
    <name type="scientific">Vigna mungo</name>
    <name type="common">Black gram</name>
    <name type="synonym">Phaseolus mungo</name>
    <dbReference type="NCBI Taxonomy" id="3915"/>
    <lineage>
        <taxon>Eukaryota</taxon>
        <taxon>Viridiplantae</taxon>
        <taxon>Streptophyta</taxon>
        <taxon>Embryophyta</taxon>
        <taxon>Tracheophyta</taxon>
        <taxon>Spermatophyta</taxon>
        <taxon>Magnoliopsida</taxon>
        <taxon>eudicotyledons</taxon>
        <taxon>Gunneridae</taxon>
        <taxon>Pentapetalae</taxon>
        <taxon>rosids</taxon>
        <taxon>fabids</taxon>
        <taxon>Fabales</taxon>
        <taxon>Fabaceae</taxon>
        <taxon>Papilionoideae</taxon>
        <taxon>50 kb inversion clade</taxon>
        <taxon>NPAAA clade</taxon>
        <taxon>indigoferoid/millettioid clade</taxon>
        <taxon>Phaseoleae</taxon>
        <taxon>Vigna</taxon>
    </lineage>
</organism>
<evidence type="ECO:0000256" key="9">
    <source>
        <dbReference type="ARBA" id="ARBA00023136"/>
    </source>
</evidence>
<comment type="similarity">
    <text evidence="2 11">Belongs to the diacylglycerol acyltransferase family.</text>
</comment>
<dbReference type="GO" id="GO:0005789">
    <property type="term" value="C:endoplasmic reticulum membrane"/>
    <property type="evidence" value="ECO:0007669"/>
    <property type="project" value="UniProtKB-SubCell"/>
</dbReference>
<dbReference type="InterPro" id="IPR007130">
    <property type="entry name" value="DAGAT"/>
</dbReference>
<keyword evidence="13" id="KW-1185">Reference proteome</keyword>
<evidence type="ECO:0000256" key="4">
    <source>
        <dbReference type="ARBA" id="ARBA00022679"/>
    </source>
</evidence>
<evidence type="ECO:0000313" key="13">
    <source>
        <dbReference type="Proteomes" id="UP001374535"/>
    </source>
</evidence>
<dbReference type="EMBL" id="CP144696">
    <property type="protein sequence ID" value="WVZ09550.1"/>
    <property type="molecule type" value="Genomic_DNA"/>
</dbReference>
<dbReference type="Proteomes" id="UP001374535">
    <property type="component" value="Chromosome 5"/>
</dbReference>
<comment type="subcellular location">
    <subcellularLocation>
        <location evidence="1 11">Endoplasmic reticulum membrane</location>
        <topology evidence="1 11">Multi-pass membrane protein</topology>
    </subcellularLocation>
</comment>
<dbReference type="Pfam" id="PF03982">
    <property type="entry name" value="DAGAT"/>
    <property type="match status" value="1"/>
</dbReference>
<sequence>MWRTLILSLQSNDKYVTRQEHETSIYYHQGLGPLVSNFFLLAVALAFQDVVLQHFISVLPFHAQSPCHNSCTTDHVTSDPCIQFKALPCADQFKSSWGRQGLSIKLVDLHSLVLNSLLLVPDAKNFVSISKFAQDSNFIEFLLFNYFLKSQDSYTVQLAGTLGHDELYRLTIIVIPRDGPLASPQCAEFQHFILYLYCSIYCCLYLLRLAPVIPARHSNVYKWWKPGGKFFLKVARAIKFTPMCFWGIFGSPLPFRYPMHVVVGRPIVLTKNPNPTTEEVAKIHSKFVEALQDLFERHKAPAGYPNLELKIV</sequence>
<keyword evidence="4 11" id="KW-0808">Transferase</keyword>
<evidence type="ECO:0000256" key="6">
    <source>
        <dbReference type="ARBA" id="ARBA00022824"/>
    </source>
</evidence>
<dbReference type="EC" id="2.3.1.-" evidence="11"/>
<accession>A0AAQ3NIG5</accession>
<keyword evidence="10" id="KW-0012">Acyltransferase</keyword>
<dbReference type="GO" id="GO:0004144">
    <property type="term" value="F:diacylglycerol O-acyltransferase activity"/>
    <property type="evidence" value="ECO:0007669"/>
    <property type="project" value="TreeGrafter"/>
</dbReference>
<proteinExistence type="inferred from homology"/>
<evidence type="ECO:0000313" key="12">
    <source>
        <dbReference type="EMBL" id="WVZ09550.1"/>
    </source>
</evidence>
<evidence type="ECO:0000256" key="2">
    <source>
        <dbReference type="ARBA" id="ARBA00005420"/>
    </source>
</evidence>
<keyword evidence="5" id="KW-0812">Transmembrane</keyword>
<name>A0AAQ3NIG5_VIGMU</name>
<evidence type="ECO:0000256" key="3">
    <source>
        <dbReference type="ARBA" id="ARBA00022516"/>
    </source>
</evidence>
<keyword evidence="9" id="KW-0472">Membrane</keyword>
<dbReference type="PANTHER" id="PTHR12317">
    <property type="entry name" value="DIACYLGLYCEROL O-ACYLTRANSFERASE"/>
    <property type="match status" value="1"/>
</dbReference>
<evidence type="ECO:0000256" key="7">
    <source>
        <dbReference type="ARBA" id="ARBA00022989"/>
    </source>
</evidence>
<dbReference type="GO" id="GO:0019432">
    <property type="term" value="P:triglyceride biosynthetic process"/>
    <property type="evidence" value="ECO:0007669"/>
    <property type="project" value="TreeGrafter"/>
</dbReference>
<protein>
    <recommendedName>
        <fullName evidence="11">Acyltransferase</fullName>
        <ecNumber evidence="11">2.3.1.-</ecNumber>
    </recommendedName>
</protein>